<dbReference type="Proteomes" id="UP000184782">
    <property type="component" value="Unassembled WGS sequence"/>
</dbReference>
<protein>
    <submittedName>
        <fullName evidence="1">Uncharacterized protein</fullName>
    </submittedName>
</protein>
<evidence type="ECO:0000313" key="1">
    <source>
        <dbReference type="EMBL" id="SIN82047.1"/>
    </source>
</evidence>
<proteinExistence type="predicted"/>
<sequence>MKNNYLSSKEAQEMIAELSEQMAELPVEGRNYHYESFKNEYGSSSTSGIYFYENGVYHNDFHVGKYDKEEISEHLDKFQDYEFSDLLDFFPVHSKIKFTFKKGEPINAERYSVPMLLEDIKKEIEDTYPKYRENDNVFVKSEALIYFKKEADEIGMFIDSTYHYNDKMRSFGHFAGRDEMLSIYHQLNEKIESLYLIYENSTIKVQSHPAFEEYGFEPLTVSKIELDPQYKRQKETSAECKKLRHDFFSSLGKLDEGIIYLRVGGFRNHSWPQGRSGHNSCKMRVIHAPESTILITDGLSDTYKDFYYGKNSEYNGIGAEFYMEFHGNIPYDIIHKHFAVALVNSVSQIAIGHGDFKVLMENHGETTVEFTEENIELWINRENKANHNVSSFLNAKDFMKNDSFGVLLGSESKTVPQKLKLNLEEILLISIKPIENKWLKTTKVRSKNEAIAKVAREEIIQEWKESGEMNLVPLTYQKEYIETSPGSGGMKLVPIFPF</sequence>
<keyword evidence="2" id="KW-1185">Reference proteome</keyword>
<dbReference type="AlphaFoldDB" id="A0A1N6EGM5"/>
<accession>A0A1N6EGM5</accession>
<dbReference type="STRING" id="59733.SAMN05421769_0321"/>
<organism evidence="1 2">
    <name type="scientific">Chryseobacterium scophthalmum</name>
    <dbReference type="NCBI Taxonomy" id="59733"/>
    <lineage>
        <taxon>Bacteria</taxon>
        <taxon>Pseudomonadati</taxon>
        <taxon>Bacteroidota</taxon>
        <taxon>Flavobacteriia</taxon>
        <taxon>Flavobacteriales</taxon>
        <taxon>Weeksellaceae</taxon>
        <taxon>Chryseobacterium group</taxon>
        <taxon>Chryseobacterium</taxon>
    </lineage>
</organism>
<gene>
    <name evidence="1" type="ORF">SAMN05421769_0321</name>
</gene>
<name>A0A1N6EGM5_9FLAO</name>
<evidence type="ECO:0000313" key="2">
    <source>
        <dbReference type="Proteomes" id="UP000184782"/>
    </source>
</evidence>
<dbReference type="EMBL" id="FSRQ01000001">
    <property type="protein sequence ID" value="SIN82047.1"/>
    <property type="molecule type" value="Genomic_DNA"/>
</dbReference>
<dbReference type="OrthoDB" id="1352698at2"/>
<reference evidence="2" key="1">
    <citation type="submission" date="2016-12" db="EMBL/GenBank/DDBJ databases">
        <authorList>
            <person name="Varghese N."/>
            <person name="Submissions S."/>
        </authorList>
    </citation>
    <scope>NUCLEOTIDE SEQUENCE [LARGE SCALE GENOMIC DNA]</scope>
    <source>
        <strain evidence="2">DSM 16779</strain>
    </source>
</reference>
<dbReference type="RefSeq" id="WP_074228248.1">
    <property type="nucleotide sequence ID" value="NZ_FSRQ01000001.1"/>
</dbReference>